<evidence type="ECO:0000256" key="1">
    <source>
        <dbReference type="SAM" id="MobiDB-lite"/>
    </source>
</evidence>
<dbReference type="eggNOG" id="ENOG502RYMX">
    <property type="taxonomic scope" value="Eukaryota"/>
</dbReference>
<protein>
    <recommendedName>
        <fullName evidence="2">F-box domain-containing protein</fullName>
    </recommendedName>
</protein>
<dbReference type="Proteomes" id="UP000006591">
    <property type="component" value="Chromosome 10"/>
</dbReference>
<organism evidence="3">
    <name type="scientific">Oryza nivara</name>
    <name type="common">Indian wild rice</name>
    <name type="synonym">Oryza sativa f. spontanea</name>
    <dbReference type="NCBI Taxonomy" id="4536"/>
    <lineage>
        <taxon>Eukaryota</taxon>
        <taxon>Viridiplantae</taxon>
        <taxon>Streptophyta</taxon>
        <taxon>Embryophyta</taxon>
        <taxon>Tracheophyta</taxon>
        <taxon>Spermatophyta</taxon>
        <taxon>Magnoliopsida</taxon>
        <taxon>Liliopsida</taxon>
        <taxon>Poales</taxon>
        <taxon>Poaceae</taxon>
        <taxon>BOP clade</taxon>
        <taxon>Oryzoideae</taxon>
        <taxon>Oryzeae</taxon>
        <taxon>Oryzinae</taxon>
        <taxon>Oryza</taxon>
    </lineage>
</organism>
<dbReference type="Pfam" id="PF23622">
    <property type="entry name" value="LRR_At1g61320_AtMIF1"/>
    <property type="match status" value="1"/>
</dbReference>
<dbReference type="Pfam" id="PF00646">
    <property type="entry name" value="F-box"/>
    <property type="match status" value="1"/>
</dbReference>
<dbReference type="HOGENOM" id="CLU_010721_3_2_1"/>
<dbReference type="SUPFAM" id="SSF52047">
    <property type="entry name" value="RNI-like"/>
    <property type="match status" value="1"/>
</dbReference>
<feature type="compositionally biased region" description="Basic residues" evidence="1">
    <location>
        <begin position="134"/>
        <end position="144"/>
    </location>
</feature>
<dbReference type="SUPFAM" id="SSF81383">
    <property type="entry name" value="F-box domain"/>
    <property type="match status" value="1"/>
</dbReference>
<evidence type="ECO:0000313" key="3">
    <source>
        <dbReference type="EnsemblPlants" id="ONIVA10G18940.1"/>
    </source>
</evidence>
<dbReference type="PANTHER" id="PTHR34145:SF57">
    <property type="entry name" value="F-BOX DOMAIN-CONTAINING PROTEIN"/>
    <property type="match status" value="1"/>
</dbReference>
<dbReference type="PANTHER" id="PTHR34145">
    <property type="entry name" value="OS02G0105600 PROTEIN"/>
    <property type="match status" value="1"/>
</dbReference>
<keyword evidence="4" id="KW-1185">Reference proteome</keyword>
<dbReference type="SMART" id="SM00256">
    <property type="entry name" value="FBOX"/>
    <property type="match status" value="1"/>
</dbReference>
<dbReference type="InterPro" id="IPR036047">
    <property type="entry name" value="F-box-like_dom_sf"/>
</dbReference>
<dbReference type="CDD" id="cd22160">
    <property type="entry name" value="F-box_AtFBL13-like"/>
    <property type="match status" value="1"/>
</dbReference>
<dbReference type="EnsemblPlants" id="ONIVA10G18940.1">
    <property type="protein sequence ID" value="ONIVA10G18940.1"/>
    <property type="gene ID" value="ONIVA10G18940"/>
</dbReference>
<sequence>MGLEGAVGGRAAFQWWRRTRRRAVAAEDVDDGGCGGLEGRGGSRTDVNLAVPAPARCSTRQQGKGGCGAVGGGRVTRVGGGGGDAARFLGNDDGSGGRRRLQAIRSSGGVGKSGAQPRERSGADGRAGGERRAAPRRRIGRCHGKPISEKRRPSVKLEDLPEDVLCIIVSKLPLKEVSRTSVLSSSWRYICSICRPKLSFSGFCGFYDDPHEREQYSQKFAEKVNAVLRKYDGKLIEEFDVKIEFDAVLSDHLNNWLTFAMLSRTKNLAFDLEPATSYSWGDCHTFPFHLLDRESISRLQRIQLSFLSFKPPPDFRGFPNLRKLDLNLVHLNREDLEVMLHGCHNLEWLRLVRCYLNGKLELCNPLSRLAHLAVIQCGATMLANFKYHGDFVSIAINPASKLENAYIWFFKATFEDALSALLNGILSIQNLTLHIYWLRIEAQMPSNTCIFPHLRHLQLLMNIQLEYANKVPNVVSSLMRAAPFLQKLEVHFGGNDKIWFADQGPGMPQLTRCEYSCLKNVHITGYKGARCQIEFLLHIVENAPTLEALTVDTTQVLYEDYYGARIGNKFSECVAVVARDFLRRKLPTKVKLHVM</sequence>
<accession>A0A0E0IVL7</accession>
<dbReference type="InterPro" id="IPR055357">
    <property type="entry name" value="LRR_At1g61320_AtMIF1"/>
</dbReference>
<dbReference type="AlphaFoldDB" id="A0A0E0IVL7"/>
<dbReference type="InterPro" id="IPR001810">
    <property type="entry name" value="F-box_dom"/>
</dbReference>
<evidence type="ECO:0000313" key="4">
    <source>
        <dbReference type="Proteomes" id="UP000006591"/>
    </source>
</evidence>
<reference evidence="3" key="2">
    <citation type="submission" date="2018-04" db="EMBL/GenBank/DDBJ databases">
        <title>OnivRS2 (Oryza nivara Reference Sequence Version 2).</title>
        <authorList>
            <person name="Zhang J."/>
            <person name="Kudrna D."/>
            <person name="Lee S."/>
            <person name="Talag J."/>
            <person name="Rajasekar S."/>
            <person name="Welchert J."/>
            <person name="Hsing Y.-I."/>
            <person name="Wing R.A."/>
        </authorList>
    </citation>
    <scope>NUCLEOTIDE SEQUENCE [LARGE SCALE GENOMIC DNA]</scope>
</reference>
<dbReference type="InterPro" id="IPR053772">
    <property type="entry name" value="At1g61320/At1g61330-like"/>
</dbReference>
<dbReference type="InterPro" id="IPR053781">
    <property type="entry name" value="F-box_AtFBL13-like"/>
</dbReference>
<name>A0A0E0IVL7_ORYNI</name>
<dbReference type="Gene3D" id="3.80.10.10">
    <property type="entry name" value="Ribonuclease Inhibitor"/>
    <property type="match status" value="1"/>
</dbReference>
<proteinExistence type="predicted"/>
<dbReference type="OMA" id="SSWRYIC"/>
<dbReference type="InterPro" id="IPR032675">
    <property type="entry name" value="LRR_dom_sf"/>
</dbReference>
<reference evidence="3" key="1">
    <citation type="submission" date="2015-04" db="UniProtKB">
        <authorList>
            <consortium name="EnsemblPlants"/>
        </authorList>
    </citation>
    <scope>IDENTIFICATION</scope>
    <source>
        <strain evidence="3">SL10</strain>
    </source>
</reference>
<dbReference type="Gramene" id="ONIVA10G18940.1">
    <property type="protein sequence ID" value="ONIVA10G18940.1"/>
    <property type="gene ID" value="ONIVA10G18940"/>
</dbReference>
<feature type="compositionally biased region" description="Basic and acidic residues" evidence="1">
    <location>
        <begin position="117"/>
        <end position="133"/>
    </location>
</feature>
<feature type="domain" description="F-box" evidence="2">
    <location>
        <begin position="160"/>
        <end position="200"/>
    </location>
</feature>
<dbReference type="STRING" id="4536.A0A0E0IVL7"/>
<evidence type="ECO:0000259" key="2">
    <source>
        <dbReference type="SMART" id="SM00256"/>
    </source>
</evidence>
<feature type="region of interest" description="Disordered" evidence="1">
    <location>
        <begin position="105"/>
        <end position="154"/>
    </location>
</feature>